<evidence type="ECO:0000313" key="3">
    <source>
        <dbReference type="Proteomes" id="UP001321861"/>
    </source>
</evidence>
<dbReference type="Pfam" id="PF13274">
    <property type="entry name" value="SocA_Panacea"/>
    <property type="match status" value="1"/>
</dbReference>
<dbReference type="AlphaFoldDB" id="A0AAU9D6Q1"/>
<dbReference type="CDD" id="cd00093">
    <property type="entry name" value="HTH_XRE"/>
    <property type="match status" value="1"/>
</dbReference>
<organism evidence="2 3">
    <name type="scientific">Xylocopilactobacillus apicola</name>
    <dbReference type="NCBI Taxonomy" id="2932184"/>
    <lineage>
        <taxon>Bacteria</taxon>
        <taxon>Bacillati</taxon>
        <taxon>Bacillota</taxon>
        <taxon>Bacilli</taxon>
        <taxon>Lactobacillales</taxon>
        <taxon>Lactobacillaceae</taxon>
        <taxon>Xylocopilactobacillus</taxon>
    </lineage>
</organism>
<dbReference type="Pfam" id="PF01381">
    <property type="entry name" value="HTH_3"/>
    <property type="match status" value="1"/>
</dbReference>
<dbReference type="Gene3D" id="1.10.260.40">
    <property type="entry name" value="lambda repressor-like DNA-binding domains"/>
    <property type="match status" value="1"/>
</dbReference>
<dbReference type="RefSeq" id="WP_317635966.1">
    <property type="nucleotide sequence ID" value="NZ_AP026802.1"/>
</dbReference>
<dbReference type="KEGG" id="xap:XA3_04870"/>
<dbReference type="Proteomes" id="UP001321861">
    <property type="component" value="Chromosome"/>
</dbReference>
<sequence>MSTYIKDHTNTFLIHGHRYEVTAPARFDQETDELVDDLKLDDQAVEIANQMYRAEMGLVAPIEIKKYRAKIGLSQREFAKLVGWSPNTVAIYEAGAFPNPSNNKILKALMVNDELLKTMIDQDQTPDTIIKKIKNYLKRDSQEIIPIDPPKPKFNALQLANWFRVNNYFSAQSDENVEELTQMKVVKLLYFAFGRYAAETKGKLFESPILALPYGPVVQEVHQKFKGQKGIIGNKLEDEAFEDYSNIQSDSDISNLLLGILNDYGDFTASGLSAITHQPGSPWSLTEHGIINPTLIEQNFSRGVEN</sequence>
<gene>
    <name evidence="2" type="primary">ps301</name>
    <name evidence="2" type="ORF">XA3_04870</name>
</gene>
<dbReference type="SMART" id="SM00530">
    <property type="entry name" value="HTH_XRE"/>
    <property type="match status" value="1"/>
</dbReference>
<dbReference type="InterPro" id="IPR001387">
    <property type="entry name" value="Cro/C1-type_HTH"/>
</dbReference>
<accession>A0AAU9D6Q1</accession>
<feature type="domain" description="HTH cro/C1-type" evidence="1">
    <location>
        <begin position="64"/>
        <end position="116"/>
    </location>
</feature>
<evidence type="ECO:0000313" key="2">
    <source>
        <dbReference type="EMBL" id="BDR58046.1"/>
    </source>
</evidence>
<dbReference type="InterPro" id="IPR025272">
    <property type="entry name" value="SocA_Panacea"/>
</dbReference>
<reference evidence="2 3" key="1">
    <citation type="journal article" date="2023" name="Microbiol. Spectr.">
        <title>Symbiosis of Carpenter Bees with Uncharacterized Lactic Acid Bacteria Showing NAD Auxotrophy.</title>
        <authorList>
            <person name="Kawasaki S."/>
            <person name="Ozawa K."/>
            <person name="Mori T."/>
            <person name="Yamamoto A."/>
            <person name="Ito M."/>
            <person name="Ohkuma M."/>
            <person name="Sakamoto M."/>
            <person name="Matsutani M."/>
        </authorList>
    </citation>
    <scope>NUCLEOTIDE SEQUENCE [LARGE SCALE GENOMIC DNA]</scope>
    <source>
        <strain evidence="2 3">XA3</strain>
    </source>
</reference>
<dbReference type="GO" id="GO:0003677">
    <property type="term" value="F:DNA binding"/>
    <property type="evidence" value="ECO:0007669"/>
    <property type="project" value="InterPro"/>
</dbReference>
<name>A0AAU9D6Q1_9LACO</name>
<proteinExistence type="predicted"/>
<dbReference type="EMBL" id="AP026802">
    <property type="protein sequence ID" value="BDR58046.1"/>
    <property type="molecule type" value="Genomic_DNA"/>
</dbReference>
<dbReference type="InterPro" id="IPR010982">
    <property type="entry name" value="Lambda_DNA-bd_dom_sf"/>
</dbReference>
<dbReference type="SUPFAM" id="SSF47413">
    <property type="entry name" value="lambda repressor-like DNA-binding domains"/>
    <property type="match status" value="1"/>
</dbReference>
<evidence type="ECO:0000259" key="1">
    <source>
        <dbReference type="PROSITE" id="PS50943"/>
    </source>
</evidence>
<dbReference type="PROSITE" id="PS50943">
    <property type="entry name" value="HTH_CROC1"/>
    <property type="match status" value="1"/>
</dbReference>
<protein>
    <recommendedName>
        <fullName evidence="1">HTH cro/C1-type domain-containing protein</fullName>
    </recommendedName>
</protein>
<keyword evidence="3" id="KW-1185">Reference proteome</keyword>